<sequence>MSLWVSEYGTISRGNSNLSMTNGDLQLCAADFDSLISLTELKEGDANGFDQILSFHRCGGQDQLKVKNYVGVIRAPSGTQIEVLPKLAKRLDLNQSRKQLIKMLVCLKESPFREGTAASLEAHRMPLFELFLRQFLNHVIDIVKYGIARNYVAEQGNLRFLRGKLIMNEQIKRNTVNRAAFYCEFDEYEVNRPINRLIRGALDVVARCSCDSKNVRLCNELRFVFDRVPPTKNAKLDFTRIQRDRSIQHYEAALPLCELILNGLNPLTNKGSNNVFSLLFPMERVFENYVFVKLQSQFLNMNVSAQVRSRHLVESVALTSNVGGLQAIKKMFQLKPDLELKGKSDNLHFIADTKWKLLNQENSTDKYGIKQSDMYQLFAYGEKYLGSSDNDALVLIYPKSDQFTDPLPIFWFDAIRKKGLHVLPYDLNSDELVLNDHLMQRVTKKMSVSVLI</sequence>
<proteinExistence type="predicted"/>
<protein>
    <recommendedName>
        <fullName evidence="2">Restriction endonuclease</fullName>
    </recommendedName>
</protein>
<organism evidence="1">
    <name type="scientific">uncultured Thiotrichaceae bacterium</name>
    <dbReference type="NCBI Taxonomy" id="298394"/>
    <lineage>
        <taxon>Bacteria</taxon>
        <taxon>Pseudomonadati</taxon>
        <taxon>Pseudomonadota</taxon>
        <taxon>Gammaproteobacteria</taxon>
        <taxon>Thiotrichales</taxon>
        <taxon>Thiotrichaceae</taxon>
        <taxon>environmental samples</taxon>
    </lineage>
</organism>
<dbReference type="PANTHER" id="PTHR38733">
    <property type="entry name" value="PROTEIN MCRC"/>
    <property type="match status" value="1"/>
</dbReference>
<dbReference type="InterPro" id="IPR019292">
    <property type="entry name" value="McrC"/>
</dbReference>
<name>A0A6S6U6U4_9GAMM</name>
<accession>A0A6S6U6U4</accession>
<evidence type="ECO:0000313" key="1">
    <source>
        <dbReference type="EMBL" id="CAA6827384.1"/>
    </source>
</evidence>
<dbReference type="EMBL" id="CACVAT010000439">
    <property type="protein sequence ID" value="CAA6827384.1"/>
    <property type="molecule type" value="Genomic_DNA"/>
</dbReference>
<dbReference type="Pfam" id="PF10117">
    <property type="entry name" value="McrBC"/>
    <property type="match status" value="1"/>
</dbReference>
<dbReference type="PANTHER" id="PTHR38733:SF1">
    <property type="entry name" value="TYPE IV METHYL-DIRECTED RESTRICTION ENZYME ECOKMCRBC"/>
    <property type="match status" value="1"/>
</dbReference>
<dbReference type="AlphaFoldDB" id="A0A6S6U6U4"/>
<gene>
    <name evidence="1" type="ORF">HELGO_WM19327</name>
</gene>
<evidence type="ECO:0008006" key="2">
    <source>
        <dbReference type="Google" id="ProtNLM"/>
    </source>
</evidence>
<reference evidence="1" key="1">
    <citation type="submission" date="2020-01" db="EMBL/GenBank/DDBJ databases">
        <authorList>
            <person name="Meier V. D."/>
            <person name="Meier V D."/>
        </authorList>
    </citation>
    <scope>NUCLEOTIDE SEQUENCE</scope>
    <source>
        <strain evidence="1">HLG_WM_MAG_09</strain>
    </source>
</reference>